<name>A0A919VBV0_9ACTN</name>
<evidence type="ECO:0008006" key="4">
    <source>
        <dbReference type="Google" id="ProtNLM"/>
    </source>
</evidence>
<evidence type="ECO:0000256" key="1">
    <source>
        <dbReference type="SAM" id="MobiDB-lite"/>
    </source>
</evidence>
<dbReference type="NCBIfam" id="TIGR02548">
    <property type="entry name" value="casB_cse2"/>
    <property type="match status" value="1"/>
</dbReference>
<dbReference type="Gene3D" id="1.10.520.40">
    <property type="entry name" value="CRISPR-associated protein Cse2"/>
    <property type="match status" value="1"/>
</dbReference>
<comment type="caution">
    <text evidence="2">The sequence shown here is derived from an EMBL/GenBank/DDBJ whole genome shotgun (WGS) entry which is preliminary data.</text>
</comment>
<sequence length="759" mass="84246">MIEQFDLAHDKWLRLRKRDCGAVIQVGIEKALVEAHTFTDLVVESPTQVPALLRQVLLPVLADALGRLPRDQTEWRKRFEAETFTKDECDQIRAYLAEHGARFQAFGDTPFAQVSTLEAANGATKGAGLLVATESTGNNVPLFATRTEAEPPDLTPAEAMRWVVHAHCWDTAAIKTGAKGDDRAKAGKTTGNPTGPLGQLGVLVPVGRTLYETLLLNLPIGPQTMLGTPHWRSSPSAPGRNPADWNPAGDPDGLLGLWTWQSRRIRLIPEQTAQGVRVRRVIVAAGDRLREIPEWEPHTAWKYDKPVAKSKAADRKPRRHVPGKAVWRGMEALLAIHQSDLESGSVETSSLLRQAAGLRALGALPQDYPLRVEAFGISYGTQSAVIDDVYHDLMPLPVAALQPDTEMYGVLVEMTGQAERLYRAINRLSADLRRASGLDPIPWDKGQRPGEQLLHLLDPVVRRILGHVAGLDDERLEAVLLAWEQVAFRIAREIADTLFTALPESVFGPRQSGGEDDPGKNVGLGQAESRLRSNVAAALPRYADKNPWLGGFPHASTKRRDEMPRLYWDRVKSDGTWREDKWTKRPLGPPPGEDLAAMRAGLGRGFGEVPRMWPYYACEIDDDLARSGEASEEQKAEHAALALYGLHQQSKAISMHRPGLRLGKALLLLREHDRFSPSAIDDRVEAAATTTTQESLLIRLRGLVDLLHTIGQPLDYDNLMRLILQWRDEDGRRAARRQWAVDYQAWKRKPPEGQDKAEA</sequence>
<dbReference type="InterPro" id="IPR038287">
    <property type="entry name" value="Cse2_sf"/>
</dbReference>
<dbReference type="Proteomes" id="UP000606172">
    <property type="component" value="Unassembled WGS sequence"/>
</dbReference>
<dbReference type="Gene3D" id="1.10.132.100">
    <property type="match status" value="1"/>
</dbReference>
<dbReference type="CDD" id="cd09731">
    <property type="entry name" value="Cse2_I-E"/>
    <property type="match status" value="1"/>
</dbReference>
<evidence type="ECO:0000313" key="2">
    <source>
        <dbReference type="EMBL" id="GII96932.1"/>
    </source>
</evidence>
<keyword evidence="3" id="KW-1185">Reference proteome</keyword>
<dbReference type="CDD" id="cd09729">
    <property type="entry name" value="Cse1_I-E"/>
    <property type="match status" value="1"/>
</dbReference>
<proteinExistence type="predicted"/>
<gene>
    <name evidence="2" type="ORF">Ssi02_71630</name>
</gene>
<protein>
    <recommendedName>
        <fullName evidence="4">Type I-E CRISPR-associated protein Cse1/CasA</fullName>
    </recommendedName>
</protein>
<dbReference type="InterPro" id="IPR013382">
    <property type="entry name" value="CRISPR-assoc_prot_Cse2"/>
</dbReference>
<reference evidence="2" key="1">
    <citation type="submission" date="2021-01" db="EMBL/GenBank/DDBJ databases">
        <title>Whole genome shotgun sequence of Sinosporangium siamense NBRC 109515.</title>
        <authorList>
            <person name="Komaki H."/>
            <person name="Tamura T."/>
        </authorList>
    </citation>
    <scope>NUCLEOTIDE SEQUENCE</scope>
    <source>
        <strain evidence="2">NBRC 109515</strain>
    </source>
</reference>
<accession>A0A919VBV0</accession>
<dbReference type="Pfam" id="PF09485">
    <property type="entry name" value="CRISPR_Cse2"/>
    <property type="match status" value="1"/>
</dbReference>
<dbReference type="NCBIfam" id="TIGR02547">
    <property type="entry name" value="casA_cse1"/>
    <property type="match status" value="1"/>
</dbReference>
<dbReference type="EMBL" id="BOOW01000052">
    <property type="protein sequence ID" value="GII96932.1"/>
    <property type="molecule type" value="Genomic_DNA"/>
</dbReference>
<organism evidence="2 3">
    <name type="scientific">Sinosporangium siamense</name>
    <dbReference type="NCBI Taxonomy" id="1367973"/>
    <lineage>
        <taxon>Bacteria</taxon>
        <taxon>Bacillati</taxon>
        <taxon>Actinomycetota</taxon>
        <taxon>Actinomycetes</taxon>
        <taxon>Streptosporangiales</taxon>
        <taxon>Streptosporangiaceae</taxon>
        <taxon>Sinosporangium</taxon>
    </lineage>
</organism>
<dbReference type="AlphaFoldDB" id="A0A919VBV0"/>
<dbReference type="InterPro" id="IPR013381">
    <property type="entry name" value="CRISPR-assoc_prot_Cse1"/>
</dbReference>
<evidence type="ECO:0000313" key="3">
    <source>
        <dbReference type="Proteomes" id="UP000606172"/>
    </source>
</evidence>
<dbReference type="Pfam" id="PF09481">
    <property type="entry name" value="CRISPR_Cse1"/>
    <property type="match status" value="1"/>
</dbReference>
<feature type="region of interest" description="Disordered" evidence="1">
    <location>
        <begin position="506"/>
        <end position="525"/>
    </location>
</feature>
<dbReference type="RefSeq" id="WP_204032163.1">
    <property type="nucleotide sequence ID" value="NZ_BOOW01000052.1"/>
</dbReference>